<gene>
    <name evidence="1" type="ORF">QDQ28_15540</name>
</gene>
<proteinExistence type="predicted"/>
<evidence type="ECO:0000313" key="2">
    <source>
        <dbReference type="Proteomes" id="UP001222958"/>
    </source>
</evidence>
<sequence>MEKHIIEEGTKIYKGPKVPNIKDYYDVNESTEDRAERLFLYSEVREIE</sequence>
<dbReference type="EMBL" id="JARVUX010000035">
    <property type="protein sequence ID" value="MDH2337581.1"/>
    <property type="molecule type" value="Genomic_DNA"/>
</dbReference>
<comment type="caution">
    <text evidence="1">The sequence shown here is derived from an EMBL/GenBank/DDBJ whole genome shotgun (WGS) entry which is preliminary data.</text>
</comment>
<dbReference type="Proteomes" id="UP001222958">
    <property type="component" value="Unassembled WGS sequence"/>
</dbReference>
<name>A0AAP4EH60_CLOPF</name>
<evidence type="ECO:0000313" key="1">
    <source>
        <dbReference type="EMBL" id="MDH2337581.1"/>
    </source>
</evidence>
<organism evidence="1 2">
    <name type="scientific">Clostridium perfringens</name>
    <dbReference type="NCBI Taxonomy" id="1502"/>
    <lineage>
        <taxon>Bacteria</taxon>
        <taxon>Bacillati</taxon>
        <taxon>Bacillota</taxon>
        <taxon>Clostridia</taxon>
        <taxon>Eubacteriales</taxon>
        <taxon>Clostridiaceae</taxon>
        <taxon>Clostridium</taxon>
    </lineage>
</organism>
<dbReference type="AlphaFoldDB" id="A0AAP4EH60"/>
<reference evidence="1" key="1">
    <citation type="submission" date="2023-04" db="EMBL/GenBank/DDBJ databases">
        <title>Epidemiological investigation of Clostridium perfringens isolated from cattle.</title>
        <authorList>
            <person name="Tian R."/>
        </authorList>
    </citation>
    <scope>NUCLEOTIDE SEQUENCE</scope>
    <source>
        <strain evidence="1">ZWCP172</strain>
    </source>
</reference>
<protein>
    <submittedName>
        <fullName evidence="1">Uncharacterized protein</fullName>
    </submittedName>
</protein>
<accession>A0AAP4EH60</accession>
<dbReference type="RefSeq" id="WP_279858460.1">
    <property type="nucleotide sequence ID" value="NZ_JARVUX010000035.1"/>
</dbReference>